<reference evidence="1" key="1">
    <citation type="submission" date="2021-06" db="EMBL/GenBank/DDBJ databases">
        <authorList>
            <person name="Kallberg Y."/>
            <person name="Tangrot J."/>
            <person name="Rosling A."/>
        </authorList>
    </citation>
    <scope>NUCLEOTIDE SEQUENCE</scope>
    <source>
        <strain evidence="1">CL356</strain>
    </source>
</reference>
<comment type="caution">
    <text evidence="1">The sequence shown here is derived from an EMBL/GenBank/DDBJ whole genome shotgun (WGS) entry which is preliminary data.</text>
</comment>
<protein>
    <submittedName>
        <fullName evidence="1">7406_t:CDS:1</fullName>
    </submittedName>
</protein>
<accession>A0ACA9PMG2</accession>
<proteinExistence type="predicted"/>
<evidence type="ECO:0000313" key="2">
    <source>
        <dbReference type="Proteomes" id="UP000789525"/>
    </source>
</evidence>
<keyword evidence="2" id="KW-1185">Reference proteome</keyword>
<gene>
    <name evidence="1" type="ORF">ACOLOM_LOCUS10913</name>
</gene>
<feature type="non-terminal residue" evidence="1">
    <location>
        <position position="62"/>
    </location>
</feature>
<evidence type="ECO:0000313" key="1">
    <source>
        <dbReference type="EMBL" id="CAG8716221.1"/>
    </source>
</evidence>
<feature type="non-terminal residue" evidence="1">
    <location>
        <position position="1"/>
    </location>
</feature>
<name>A0ACA9PMG2_9GLOM</name>
<sequence length="62" mass="7182">AKRKKKSRGENEKSLESSKKKKRCMITPPADSENFEIFFDRSRKSSNTLLRASDVFVLVHQP</sequence>
<dbReference type="EMBL" id="CAJVPT010037019">
    <property type="protein sequence ID" value="CAG8716221.1"/>
    <property type="molecule type" value="Genomic_DNA"/>
</dbReference>
<dbReference type="Proteomes" id="UP000789525">
    <property type="component" value="Unassembled WGS sequence"/>
</dbReference>
<organism evidence="1 2">
    <name type="scientific">Acaulospora colombiana</name>
    <dbReference type="NCBI Taxonomy" id="27376"/>
    <lineage>
        <taxon>Eukaryota</taxon>
        <taxon>Fungi</taxon>
        <taxon>Fungi incertae sedis</taxon>
        <taxon>Mucoromycota</taxon>
        <taxon>Glomeromycotina</taxon>
        <taxon>Glomeromycetes</taxon>
        <taxon>Diversisporales</taxon>
        <taxon>Acaulosporaceae</taxon>
        <taxon>Acaulospora</taxon>
    </lineage>
</organism>